<keyword evidence="4" id="KW-1185">Reference proteome</keyword>
<dbReference type="EMBL" id="FXTN01000008">
    <property type="protein sequence ID" value="SMO83211.1"/>
    <property type="molecule type" value="Genomic_DNA"/>
</dbReference>
<organism evidence="3 4">
    <name type="scientific">Pedobacter westerhofensis</name>
    <dbReference type="NCBI Taxonomy" id="425512"/>
    <lineage>
        <taxon>Bacteria</taxon>
        <taxon>Pseudomonadati</taxon>
        <taxon>Bacteroidota</taxon>
        <taxon>Sphingobacteriia</taxon>
        <taxon>Sphingobacteriales</taxon>
        <taxon>Sphingobacteriaceae</taxon>
        <taxon>Pedobacter</taxon>
    </lineage>
</organism>
<reference evidence="3 4" key="1">
    <citation type="submission" date="2017-05" db="EMBL/GenBank/DDBJ databases">
        <authorList>
            <person name="Varghese N."/>
            <person name="Submissions S."/>
        </authorList>
    </citation>
    <scope>NUCLEOTIDE SEQUENCE [LARGE SCALE GENOMIC DNA]</scope>
    <source>
        <strain evidence="3 4">DSM 19036</strain>
    </source>
</reference>
<evidence type="ECO:0000256" key="1">
    <source>
        <dbReference type="SAM" id="SignalP"/>
    </source>
</evidence>
<dbReference type="Pfam" id="PF07715">
    <property type="entry name" value="Plug"/>
    <property type="match status" value="1"/>
</dbReference>
<dbReference type="Proteomes" id="UP000320300">
    <property type="component" value="Unassembled WGS sequence"/>
</dbReference>
<sequence length="895" mass="97822">MKSKYLKVLFCLLASALFLAFRFADDPFEALLKKLAAYNEEHPQEKVYLHLDKPYYAVGDNIWFKAYVTDNRSGQLSKISSAIYVELISEGDSIKKQIKLPLVSGLSWGDFKLTDTLKEGNYRIRAYTQWMRNAGPDYFFDKTIRIGNAWANKVFTSTTYTFGKKNNAELVDAVIRFSDKDGNPYAGQSVSYEVHLKNKPAGRGKGMTNAQGEVNFSFQNATGTPASGAVTATITLPNKQQIVKTIPVKTTASSLSVQLFPEGGALVENLPSKVGIKAISPAGLGIDVSGVLTDNDGTEVLAFNTTHLGMGNFIVNPQPGKTYTARIKLKDGTAMDIPLPKAVPSGYVLSVNNSDSSKVGIRILTSQNLIGQGELKLVIQQNNSVFAVQKIQSVKQVNILSLPKKDLPSGILHLTLFNATNLPVAERLIFINNPADQISASVTGLKNSYSPRGNVELTLAAKDGDKPTIGSFSVAVTNTSLVTPDPDNESNILTGLLLTADLKGYVEKPNYYLRNNTKETREHLDNLMLIQGWSRLLWSDLMSDAAKPIAFPPERALKVAGTITTTGGKPVPNGKVSLFSTGGGLFMVDTLTDAKGHFSFDNLSFGDSTKFIVQARNAKNKKYVEINLDILPGQVVTKNKNSGDVEVNVNESIQGYIQKSNSYFDGLNKRGLLERTLLLDQVNVVQKKNPAKNSANLNGAGNADYIMTSKDLGTCITLSQCLQGRVAGMTIQNGKAFLTRNNGQPMQIIFDGMYVEPDFLDNIQPFDVETIEVLKNAGNTAIYGSRGGGGVLIITTKRGGGDLSFSRYSPGIITYAPKGYYAVRQFYSPQYTPEHTDNNEDKRSTVYWNPHVATGDGLGKFNFYNTDEPGTYRIVIEGINEDGHIARKVYTYQVK</sequence>
<evidence type="ECO:0000313" key="3">
    <source>
        <dbReference type="EMBL" id="SMO83211.1"/>
    </source>
</evidence>
<dbReference type="SUPFAM" id="SSF56935">
    <property type="entry name" value="Porins"/>
    <property type="match status" value="1"/>
</dbReference>
<keyword evidence="1" id="KW-0732">Signal</keyword>
<name>A0A521EIA9_9SPHI</name>
<dbReference type="Gene3D" id="2.170.130.10">
    <property type="entry name" value="TonB-dependent receptor, plug domain"/>
    <property type="match status" value="1"/>
</dbReference>
<evidence type="ECO:0000259" key="2">
    <source>
        <dbReference type="Pfam" id="PF07715"/>
    </source>
</evidence>
<feature type="chain" id="PRO_5022075289" evidence="1">
    <location>
        <begin position="25"/>
        <end position="895"/>
    </location>
</feature>
<dbReference type="AlphaFoldDB" id="A0A521EIA9"/>
<dbReference type="InterPro" id="IPR037066">
    <property type="entry name" value="Plug_dom_sf"/>
</dbReference>
<dbReference type="InterPro" id="IPR012910">
    <property type="entry name" value="Plug_dom"/>
</dbReference>
<feature type="signal peptide" evidence="1">
    <location>
        <begin position="1"/>
        <end position="24"/>
    </location>
</feature>
<feature type="domain" description="TonB-dependent receptor plug" evidence="2">
    <location>
        <begin position="717"/>
        <end position="791"/>
    </location>
</feature>
<keyword evidence="3" id="KW-0675">Receptor</keyword>
<dbReference type="SUPFAM" id="SSF49464">
    <property type="entry name" value="Carboxypeptidase regulatory domain-like"/>
    <property type="match status" value="1"/>
</dbReference>
<proteinExistence type="predicted"/>
<dbReference type="InterPro" id="IPR008969">
    <property type="entry name" value="CarboxyPept-like_regulatory"/>
</dbReference>
<protein>
    <submittedName>
        <fullName evidence="3">TonB-dependent outer membrane receptor, SusC/RagA subfamily, signature region</fullName>
    </submittedName>
</protein>
<dbReference type="OrthoDB" id="609485at2"/>
<evidence type="ECO:0000313" key="4">
    <source>
        <dbReference type="Proteomes" id="UP000320300"/>
    </source>
</evidence>
<gene>
    <name evidence="3" type="ORF">SAMN06265348_108103</name>
</gene>
<accession>A0A521EIA9</accession>
<dbReference type="RefSeq" id="WP_142529258.1">
    <property type="nucleotide sequence ID" value="NZ_CBCSJO010000008.1"/>
</dbReference>
<dbReference type="Gene3D" id="2.60.40.1930">
    <property type="match status" value="1"/>
</dbReference>